<evidence type="ECO:0000259" key="23">
    <source>
        <dbReference type="Pfam" id="PF20726"/>
    </source>
</evidence>
<keyword evidence="5" id="KW-1170">Fusion of virus membrane with host endosomal membrane</keyword>
<feature type="domain" description="Structural glycoprotein Gn nairovirus" evidence="23">
    <location>
        <begin position="342"/>
        <end position="657"/>
    </location>
</feature>
<dbReference type="GO" id="GO:0019062">
    <property type="term" value="P:virion attachment to host cell"/>
    <property type="evidence" value="ECO:0007669"/>
    <property type="project" value="UniProtKB-KW"/>
</dbReference>
<keyword evidence="10" id="KW-0946">Virion</keyword>
<dbReference type="GO" id="GO:0055036">
    <property type="term" value="C:virion membrane"/>
    <property type="evidence" value="ECO:0007669"/>
    <property type="project" value="UniProtKB-SubCell"/>
</dbReference>
<dbReference type="InterPro" id="IPR048801">
    <property type="entry name" value="Gn_nairovirus"/>
</dbReference>
<dbReference type="InterPro" id="IPR002532">
    <property type="entry name" value="Hanta_Gc_N"/>
</dbReference>
<keyword evidence="14" id="KW-0325">Glycoprotein</keyword>
<evidence type="ECO:0000256" key="9">
    <source>
        <dbReference type="ARBA" id="ARBA00022812"/>
    </source>
</evidence>
<dbReference type="InterPro" id="IPR048791">
    <property type="entry name" value="Gc_C_bunya"/>
</dbReference>
<feature type="transmembrane region" description="Helical" evidence="20">
    <location>
        <begin position="507"/>
        <end position="534"/>
    </location>
</feature>
<dbReference type="GO" id="GO:0044178">
    <property type="term" value="C:host cell Golgi membrane"/>
    <property type="evidence" value="ECO:0007669"/>
    <property type="project" value="UniProtKB-SubCell"/>
</dbReference>
<evidence type="ECO:0000256" key="11">
    <source>
        <dbReference type="ARBA" id="ARBA00022870"/>
    </source>
</evidence>
<dbReference type="GO" id="GO:0044167">
    <property type="term" value="C:host cell endoplasmic reticulum membrane"/>
    <property type="evidence" value="ECO:0007669"/>
    <property type="project" value="UniProtKB-SubCell"/>
</dbReference>
<evidence type="ECO:0000259" key="21">
    <source>
        <dbReference type="Pfam" id="PF01561"/>
    </source>
</evidence>
<feature type="domain" description="Hantavirus glycoprotein Gc N-terminal" evidence="21">
    <location>
        <begin position="770"/>
        <end position="1079"/>
    </location>
</feature>
<keyword evidence="16" id="KW-1160">Virus entry into host cell</keyword>
<comment type="subcellular location">
    <subcellularLocation>
        <location evidence="1">Host Golgi apparatus membrane</location>
        <topology evidence="1">Single-pass type I membrane protein</topology>
    </subcellularLocation>
    <subcellularLocation>
        <location evidence="3">Host endoplasmic reticulum membrane</location>
        <topology evidence="3">Single-pass type I membrane protein</topology>
    </subcellularLocation>
    <subcellularLocation>
        <location evidence="2">Virion membrane</location>
        <topology evidence="2">Single-pass membrane protein</topology>
    </subcellularLocation>
</comment>
<keyword evidence="9" id="KW-1040">Host Golgi apparatus</keyword>
<evidence type="ECO:0000256" key="17">
    <source>
        <dbReference type="ARBA" id="ARBA00031199"/>
    </source>
</evidence>
<keyword evidence="13" id="KW-1015">Disulfide bond</keyword>
<feature type="domain" description="Glycoprotein Gc C-terminal bunyavirales" evidence="22">
    <location>
        <begin position="1098"/>
        <end position="1312"/>
    </location>
</feature>
<keyword evidence="18" id="KW-0175">Coiled coil</keyword>
<evidence type="ECO:0000256" key="20">
    <source>
        <dbReference type="SAM" id="Phobius"/>
    </source>
</evidence>
<evidence type="ECO:0000256" key="13">
    <source>
        <dbReference type="ARBA" id="ARBA00023157"/>
    </source>
</evidence>
<evidence type="ECO:0000256" key="16">
    <source>
        <dbReference type="ARBA" id="ARBA00023296"/>
    </source>
</evidence>
<accession>A0A7U3T2K6</accession>
<dbReference type="Pfam" id="PF20726">
    <property type="entry name" value="Nairovirus_Gn"/>
    <property type="match status" value="1"/>
</dbReference>
<reference evidence="24" key="1">
    <citation type="submission" date="2020-04" db="EMBL/GenBank/DDBJ databases">
        <authorList>
            <person name="Jun M."/>
        </authorList>
    </citation>
    <scope>NUCLEOTIDE SEQUENCE</scope>
    <source>
        <strain evidence="24">YC585</strain>
    </source>
</reference>
<keyword evidence="11" id="KW-1043">Host membrane</keyword>
<dbReference type="Pfam" id="PF01561">
    <property type="entry name" value="Hanta_Gc_N"/>
    <property type="match status" value="1"/>
</dbReference>
<evidence type="ECO:0000256" key="14">
    <source>
        <dbReference type="ARBA" id="ARBA00023180"/>
    </source>
</evidence>
<evidence type="ECO:0000256" key="2">
    <source>
        <dbReference type="ARBA" id="ARBA00004381"/>
    </source>
</evidence>
<keyword evidence="20" id="KW-0812">Transmembrane</keyword>
<evidence type="ECO:0000259" key="22">
    <source>
        <dbReference type="Pfam" id="PF20682"/>
    </source>
</evidence>
<keyword evidence="15" id="KW-1038">Host endoplasmic reticulum</keyword>
<evidence type="ECO:0000256" key="7">
    <source>
        <dbReference type="ARBA" id="ARBA00022595"/>
    </source>
</evidence>
<keyword evidence="20" id="KW-1133">Transmembrane helix</keyword>
<evidence type="ECO:0000256" key="10">
    <source>
        <dbReference type="ARBA" id="ARBA00022844"/>
    </source>
</evidence>
<keyword evidence="4" id="KW-1168">Fusion of virus membrane with host membrane</keyword>
<feature type="coiled-coil region" evidence="18">
    <location>
        <begin position="1320"/>
        <end position="1354"/>
    </location>
</feature>
<dbReference type="EMBL" id="MT328778">
    <property type="protein sequence ID" value="QPO14986.1"/>
    <property type="molecule type" value="Viral_cRNA"/>
</dbReference>
<sequence length="1355" mass="149870">MGLVPQRRQCTFALLLLLVVPVCRSDSGDGTENTTTSSPPVTTTAAAAQPTAQNSQETNLTSASSLPMLFKEEALNFINASIQQVTSWGTGAVSFLMPKLEKIVSKGQMGMLLFKSGQNYERLKGRVSKLNISSLFSFFDKKIVVSLAENMNMKLDGLGGLGDNGANRFTGSTYVLRDRVGGVPIWNDMGEKVPKPSCRGSRVIRNQPFHSFNTEVQFDSQEPIVVIAYATNYLGLDISECWAVVENHGTMALLADISSYIRSGSSNASEIHPVIHITINRLELSKTCRITLCSIRDPPAMSKGEIRETKPEKITFEFPAPKQPNNVHRRLLSIEPSVIKEPCSTGTKVITAVKFETNTADQSRAGPYRTYCNGTKIMHGFAPPELGCFSVTRRLSKVQCPTRHALTTLEAGDCSYIRSSRDCPKGHICMDVKTPGRGIVKVASEKQRLHEDCNKECSFIVEGTELTLTCPNGVKHAVVSSEVITGCPLSDYGHLPLWVCRMSFRPLVVYTLFAWYFLGYFAWRVALMATYLVLKMVAIVIRFARLKADTTKGQCDICGLDVPSRFHWWRHENCKNGRCPFCQTTASNDKLKLHAKDCTRSATCLQEDSEAVTIKYVPLCLRTTTVALQSLSKTLSKLAWFLGIFVIFYICVHPVNAIKDTAIEEDLWEKEVKFVEYCGINCIQGEDDCTCPIELSPRSRRHLLSLFPNPELLKKLAAGEGRPEGRPPHPDHAIADPMGRTTTQKRVLDVTVPWGTLHVSDAYAPSYSGKHISLSWTESSSSGDHITVNGKSEAILKLEAGTGLMWEISSPHSSEKKRVFVSILDHTQIYNSRFLYATGDRQVESWMHGACTGPCPASCACKDNLCHHSDFDDFTNWRCNPTWCLSIGSGCACCALSVKTAFSDWFITKWNLDYVESPVIACVETSPEDRICQEVSAGTMLQLGSISVQFSDPSGVSQKLPKDIAIFHKTPERDLFDLSKKLHMADGRTLCDIQSCTHGPVGDLQIYDVPALFDKDHINLNPLANKEGLNATNSWMSWSGVNSYYTCHPGQWPDCHSTGVVDSNKEAFQNLKESGDPGVNYFFHTEQISLAGQPTLLLKGRPSYGAGQITALLDVQGLLLKAIHVKPEGLHLDINGCKGCYGCSQGFTCSVRVKVTHPESYTVHLHSSDPEAIAPAISILAQNDLTTSHELRFYAAVPKEKVCFELQEEDAAMGKISACSASDLKAQDKVLLEHRRTLHSTSDANCTTGYFSCVSSNISSFFGTIGQLLTRAFGSWWLGVVTILTVLALVLLLIFFGPQIFSVIVTCCRARRGYKKLVPFDDLKEEWAQARKSVEEEKKKNRGLEEYIQKLSKIN</sequence>
<evidence type="ECO:0000313" key="24">
    <source>
        <dbReference type="EMBL" id="QPO14986.1"/>
    </source>
</evidence>
<feature type="region of interest" description="Disordered" evidence="19">
    <location>
        <begin position="27"/>
        <end position="58"/>
    </location>
</feature>
<evidence type="ECO:0000256" key="6">
    <source>
        <dbReference type="ARBA" id="ARBA00022581"/>
    </source>
</evidence>
<name>A0A7U3T2K6_9VIRU</name>
<protein>
    <recommendedName>
        <fullName evidence="17">M polyprotein</fullName>
    </recommendedName>
</protein>
<feature type="compositionally biased region" description="Low complexity" evidence="19">
    <location>
        <begin position="34"/>
        <end position="56"/>
    </location>
</feature>
<evidence type="ECO:0000256" key="5">
    <source>
        <dbReference type="ARBA" id="ARBA00022510"/>
    </source>
</evidence>
<proteinExistence type="predicted"/>
<evidence type="ECO:0000256" key="19">
    <source>
        <dbReference type="SAM" id="MobiDB-lite"/>
    </source>
</evidence>
<evidence type="ECO:0000256" key="3">
    <source>
        <dbReference type="ARBA" id="ARBA00004482"/>
    </source>
</evidence>
<feature type="transmembrane region" description="Helical" evidence="20">
    <location>
        <begin position="638"/>
        <end position="655"/>
    </location>
</feature>
<evidence type="ECO:0000256" key="18">
    <source>
        <dbReference type="SAM" id="Coils"/>
    </source>
</evidence>
<evidence type="ECO:0000256" key="12">
    <source>
        <dbReference type="ARBA" id="ARBA00023136"/>
    </source>
</evidence>
<keyword evidence="6" id="KW-0945">Host-virus interaction</keyword>
<keyword evidence="12 20" id="KW-0472">Membrane</keyword>
<dbReference type="Pfam" id="PF20682">
    <property type="entry name" value="Hanta_Gc_C"/>
    <property type="match status" value="1"/>
</dbReference>
<evidence type="ECO:0000256" key="8">
    <source>
        <dbReference type="ARBA" id="ARBA00022804"/>
    </source>
</evidence>
<evidence type="ECO:0000256" key="15">
    <source>
        <dbReference type="ARBA" id="ARBA00023184"/>
    </source>
</evidence>
<reference evidence="24" key="2">
    <citation type="journal article" date="2021" name="Nat. Med.">
        <title>Identification of a new orthonairovirus associated with human febrile illness in China.</title>
        <authorList>
            <person name="Ma J."/>
            <person name="Lv X.L."/>
            <person name="Zhang X."/>
            <person name="Han S.Z."/>
            <person name="Wang Z.D."/>
            <person name="Li L."/>
            <person name="Sun H.T."/>
            <person name="Ma L.X."/>
            <person name="Cheng Z.L."/>
            <person name="Shao J.W."/>
            <person name="Chen C."/>
            <person name="Zhao Y.H."/>
            <person name="Sui L."/>
            <person name="Liu L.N."/>
            <person name="Qian J."/>
            <person name="Wang W."/>
            <person name="Liu Q."/>
        </authorList>
    </citation>
    <scope>NUCLEOTIDE SEQUENCE</scope>
    <source>
        <strain evidence="24">YC585</strain>
    </source>
</reference>
<organism evidence="24">
    <name type="scientific">Songling virus</name>
    <dbReference type="NCBI Taxonomy" id="2795181"/>
    <lineage>
        <taxon>Viruses</taxon>
        <taxon>Riboviria</taxon>
        <taxon>Orthornavirae</taxon>
        <taxon>Negarnaviricota</taxon>
        <taxon>Polyploviricotina</taxon>
        <taxon>Bunyaviricetes</taxon>
        <taxon>Hareavirales</taxon>
        <taxon>Nairoviridae</taxon>
        <taxon>Orthonairovirus</taxon>
        <taxon>Orthonairovirus songlingense</taxon>
    </lineage>
</organism>
<feature type="transmembrane region" description="Helical" evidence="20">
    <location>
        <begin position="1276"/>
        <end position="1307"/>
    </location>
</feature>
<evidence type="ECO:0000256" key="4">
    <source>
        <dbReference type="ARBA" id="ARBA00022506"/>
    </source>
</evidence>
<dbReference type="GO" id="GO:0046718">
    <property type="term" value="P:symbiont entry into host cell"/>
    <property type="evidence" value="ECO:0007669"/>
    <property type="project" value="UniProtKB-KW"/>
</dbReference>
<keyword evidence="8" id="KW-1161">Viral attachment to host cell</keyword>
<dbReference type="GO" id="GO:0039654">
    <property type="term" value="P:fusion of virus membrane with host endosome membrane"/>
    <property type="evidence" value="ECO:0007669"/>
    <property type="project" value="UniProtKB-KW"/>
</dbReference>
<keyword evidence="7" id="KW-1162">Viral penetration into host cytoplasm</keyword>
<evidence type="ECO:0000256" key="1">
    <source>
        <dbReference type="ARBA" id="ARBA00004244"/>
    </source>
</evidence>